<dbReference type="GO" id="GO:0005737">
    <property type="term" value="C:cytoplasm"/>
    <property type="evidence" value="ECO:0007669"/>
    <property type="project" value="TreeGrafter"/>
</dbReference>
<dbReference type="EMBL" id="LHPG02000007">
    <property type="protein sequence ID" value="PRW57542.1"/>
    <property type="molecule type" value="Genomic_DNA"/>
</dbReference>
<dbReference type="SFLD" id="SFLDG00358">
    <property type="entry name" value="Main_(cytGST)"/>
    <property type="match status" value="1"/>
</dbReference>
<evidence type="ECO:0000313" key="2">
    <source>
        <dbReference type="EMBL" id="PRW57542.1"/>
    </source>
</evidence>
<comment type="caution">
    <text evidence="2">The sequence shown here is derived from an EMBL/GenBank/DDBJ whole genome shotgun (WGS) entry which is preliminary data.</text>
</comment>
<accession>A0A2P6TTZ1</accession>
<dbReference type="InterPro" id="IPR040079">
    <property type="entry name" value="Glutathione_S-Trfase"/>
</dbReference>
<dbReference type="CDD" id="cd00570">
    <property type="entry name" value="GST_N_family"/>
    <property type="match status" value="1"/>
</dbReference>
<dbReference type="SMR" id="A0A2P6TTZ1"/>
<dbReference type="InterPro" id="IPR036282">
    <property type="entry name" value="Glutathione-S-Trfase_C_sf"/>
</dbReference>
<reference evidence="2 3" key="1">
    <citation type="journal article" date="2018" name="Plant J.">
        <title>Genome sequences of Chlorella sorokiniana UTEX 1602 and Micractinium conductrix SAG 241.80: implications to maltose excretion by a green alga.</title>
        <authorList>
            <person name="Arriola M.B."/>
            <person name="Velmurugan N."/>
            <person name="Zhang Y."/>
            <person name="Plunkett M.H."/>
            <person name="Hondzo H."/>
            <person name="Barney B.M."/>
        </authorList>
    </citation>
    <scope>NUCLEOTIDE SEQUENCE [LARGE SCALE GENOMIC DNA]</scope>
    <source>
        <strain evidence="3">UTEX 1602</strain>
    </source>
</reference>
<dbReference type="SUPFAM" id="SSF47616">
    <property type="entry name" value="GST C-terminal domain-like"/>
    <property type="match status" value="1"/>
</dbReference>
<dbReference type="OrthoDB" id="4951845at2759"/>
<dbReference type="PANTHER" id="PTHR43968">
    <property type="match status" value="1"/>
</dbReference>
<dbReference type="STRING" id="3076.A0A2P6TTZ1"/>
<evidence type="ECO:0000313" key="3">
    <source>
        <dbReference type="Proteomes" id="UP000239899"/>
    </source>
</evidence>
<proteinExistence type="predicted"/>
<dbReference type="Gene3D" id="3.40.30.10">
    <property type="entry name" value="Glutaredoxin"/>
    <property type="match status" value="1"/>
</dbReference>
<dbReference type="InterPro" id="IPR036249">
    <property type="entry name" value="Thioredoxin-like_sf"/>
</dbReference>
<dbReference type="Pfam" id="PF13410">
    <property type="entry name" value="GST_C_2"/>
    <property type="match status" value="1"/>
</dbReference>
<dbReference type="PROSITE" id="PS50404">
    <property type="entry name" value="GST_NTER"/>
    <property type="match status" value="1"/>
</dbReference>
<name>A0A2P6TTZ1_CHLSO</name>
<dbReference type="Proteomes" id="UP000239899">
    <property type="component" value="Unassembled WGS sequence"/>
</dbReference>
<dbReference type="AlphaFoldDB" id="A0A2P6TTZ1"/>
<dbReference type="SUPFAM" id="SSF52833">
    <property type="entry name" value="Thioredoxin-like"/>
    <property type="match status" value="1"/>
</dbReference>
<feature type="domain" description="GST N-terminal" evidence="1">
    <location>
        <begin position="39"/>
        <end position="117"/>
    </location>
</feature>
<protein>
    <submittedName>
        <fullName evidence="2">Glutathione S-transferase</fullName>
    </submittedName>
</protein>
<evidence type="ECO:0000259" key="1">
    <source>
        <dbReference type="PROSITE" id="PS50404"/>
    </source>
</evidence>
<dbReference type="SFLD" id="SFLDS00019">
    <property type="entry name" value="Glutathione_Transferase_(cytos"/>
    <property type="match status" value="1"/>
</dbReference>
<dbReference type="InterPro" id="IPR004045">
    <property type="entry name" value="Glutathione_S-Trfase_N"/>
</dbReference>
<gene>
    <name evidence="2" type="ORF">C2E21_4373</name>
</gene>
<dbReference type="InterPro" id="IPR050983">
    <property type="entry name" value="GST_Omega/HSP26"/>
</dbReference>
<dbReference type="Gene3D" id="1.20.1050.10">
    <property type="match status" value="1"/>
</dbReference>
<keyword evidence="3" id="KW-1185">Reference proteome</keyword>
<sequence length="282" mass="30220">MVRAQAAGRSSGGGGGTAAEAAALFTIREAGPHQPDAGQDPILYVHTLCPYAERAWLALLEKQVPFQLVHVDLSNKPAWFRRVNPRGLVPAVQHGGQVQVESADICRFVDDAFPGPRLVPDDSQLAQEMEQLIRGPCGGAVSAGLDLCAGRGRHWGIGSGQSARQRADFEAQLEQLAASLRRHGGPFLLGQQPTLADILVYPFVKRFAVAAPLTGYNVEAALGGAIGGWLAAMDARPSCRATAADSQLLLAALRKHRSLDFFDYDTYTACELHPQNAHLLQQ</sequence>
<organism evidence="2 3">
    <name type="scientific">Chlorella sorokiniana</name>
    <name type="common">Freshwater green alga</name>
    <dbReference type="NCBI Taxonomy" id="3076"/>
    <lineage>
        <taxon>Eukaryota</taxon>
        <taxon>Viridiplantae</taxon>
        <taxon>Chlorophyta</taxon>
        <taxon>core chlorophytes</taxon>
        <taxon>Trebouxiophyceae</taxon>
        <taxon>Chlorellales</taxon>
        <taxon>Chlorellaceae</taxon>
        <taxon>Chlorella clade</taxon>
        <taxon>Chlorella</taxon>
    </lineage>
</organism>
<dbReference type="PANTHER" id="PTHR43968:SF14">
    <property type="entry name" value="GLUTATHIONE S-TRANSFERASE"/>
    <property type="match status" value="1"/>
</dbReference>
<dbReference type="GO" id="GO:0016740">
    <property type="term" value="F:transferase activity"/>
    <property type="evidence" value="ECO:0007669"/>
    <property type="project" value="UniProtKB-KW"/>
</dbReference>
<dbReference type="Pfam" id="PF13409">
    <property type="entry name" value="GST_N_2"/>
    <property type="match status" value="1"/>
</dbReference>